<sequence>MKRKAAVAMLPLALLAGCGSEGEKLGRTSPYDLSKIPATCYLDHQETRDSSGQGIYLPTGASVYAYTSSDLAQLNQCSPEGTDIPSFLVNDNLLSVLGYAQDVGSTHYAFAYVVPDPATSVVGLDLADDAWPTLIAVQGTNAQGDYTIEINLALNVRVFTQNSDEPVVEVYTLAQAKDEFPKMLQQDAAMFLFQLANGQEPSL</sequence>
<organism evidence="1 2">
    <name type="scientific">Photobacterium atrarenae</name>
    <dbReference type="NCBI Taxonomy" id="865757"/>
    <lineage>
        <taxon>Bacteria</taxon>
        <taxon>Pseudomonadati</taxon>
        <taxon>Pseudomonadota</taxon>
        <taxon>Gammaproteobacteria</taxon>
        <taxon>Vibrionales</taxon>
        <taxon>Vibrionaceae</taxon>
        <taxon>Photobacterium</taxon>
    </lineage>
</organism>
<gene>
    <name evidence="1" type="ORF">NNL38_02525</name>
</gene>
<dbReference type="EMBL" id="CP101508">
    <property type="protein sequence ID" value="UTV28200.1"/>
    <property type="molecule type" value="Genomic_DNA"/>
</dbReference>
<protein>
    <recommendedName>
        <fullName evidence="3">Lipoprotein</fullName>
    </recommendedName>
</protein>
<name>A0ABY5GGE8_9GAMM</name>
<keyword evidence="2" id="KW-1185">Reference proteome</keyword>
<evidence type="ECO:0008006" key="3">
    <source>
        <dbReference type="Google" id="ProtNLM"/>
    </source>
</evidence>
<evidence type="ECO:0000313" key="2">
    <source>
        <dbReference type="Proteomes" id="UP001057998"/>
    </source>
</evidence>
<reference evidence="1" key="1">
    <citation type="submission" date="2022-07" db="EMBL/GenBank/DDBJ databases">
        <title>Genome sequencing of Photobacterium atrarenae GJH2-4.</title>
        <authorList>
            <person name="Park S.-J."/>
        </authorList>
    </citation>
    <scope>NUCLEOTIDE SEQUENCE</scope>
    <source>
        <strain evidence="1">GJH2-4</strain>
    </source>
</reference>
<accession>A0ABY5GGE8</accession>
<dbReference type="PROSITE" id="PS51257">
    <property type="entry name" value="PROKAR_LIPOPROTEIN"/>
    <property type="match status" value="1"/>
</dbReference>
<dbReference type="RefSeq" id="WP_255389492.1">
    <property type="nucleotide sequence ID" value="NZ_CP101508.1"/>
</dbReference>
<evidence type="ECO:0000313" key="1">
    <source>
        <dbReference type="EMBL" id="UTV28200.1"/>
    </source>
</evidence>
<dbReference type="Proteomes" id="UP001057998">
    <property type="component" value="Chromosome 1"/>
</dbReference>
<proteinExistence type="predicted"/>